<keyword evidence="2" id="KW-1003">Cell membrane</keyword>
<evidence type="ECO:0000256" key="6">
    <source>
        <dbReference type="ARBA" id="ARBA00023136"/>
    </source>
</evidence>
<evidence type="ECO:0000256" key="4">
    <source>
        <dbReference type="ARBA" id="ARBA00022729"/>
    </source>
</evidence>
<dbReference type="PROSITE" id="PS50835">
    <property type="entry name" value="IG_LIKE"/>
    <property type="match status" value="1"/>
</dbReference>
<dbReference type="GO" id="GO:0071222">
    <property type="term" value="P:cellular response to lipopolysaccharide"/>
    <property type="evidence" value="ECO:0007669"/>
    <property type="project" value="TreeGrafter"/>
</dbReference>
<protein>
    <recommendedName>
        <fullName evidence="12">Ig-like domain-containing protein</fullName>
    </recommendedName>
</protein>
<evidence type="ECO:0000256" key="10">
    <source>
        <dbReference type="ARBA" id="ARBA00023319"/>
    </source>
</evidence>
<dbReference type="PANTHER" id="PTHR25466">
    <property type="entry name" value="T-LYMPHOCYTE ACTIVATION ANTIGEN"/>
    <property type="match status" value="1"/>
</dbReference>
<dbReference type="SMART" id="SM00408">
    <property type="entry name" value="IGc2"/>
    <property type="match status" value="1"/>
</dbReference>
<dbReference type="InterPro" id="IPR003599">
    <property type="entry name" value="Ig_sub"/>
</dbReference>
<dbReference type="GO" id="GO:0006955">
    <property type="term" value="P:immune response"/>
    <property type="evidence" value="ECO:0007669"/>
    <property type="project" value="TreeGrafter"/>
</dbReference>
<dbReference type="GO" id="GO:0009897">
    <property type="term" value="C:external side of plasma membrane"/>
    <property type="evidence" value="ECO:0007669"/>
    <property type="project" value="TreeGrafter"/>
</dbReference>
<dbReference type="GO" id="GO:0042102">
    <property type="term" value="P:positive regulation of T cell proliferation"/>
    <property type="evidence" value="ECO:0007669"/>
    <property type="project" value="TreeGrafter"/>
</dbReference>
<dbReference type="AlphaFoldDB" id="A0A7J6BGM3"/>
<dbReference type="Gene3D" id="2.60.40.10">
    <property type="entry name" value="Immunoglobulins"/>
    <property type="match status" value="1"/>
</dbReference>
<evidence type="ECO:0000256" key="9">
    <source>
        <dbReference type="ARBA" id="ARBA00023180"/>
    </source>
</evidence>
<feature type="chain" id="PRO_5029769094" description="Ig-like domain-containing protein" evidence="11">
    <location>
        <begin position="27"/>
        <end position="161"/>
    </location>
</feature>
<dbReference type="InterPro" id="IPR051713">
    <property type="entry name" value="T-cell_Activation_Regulation"/>
</dbReference>
<keyword evidence="3" id="KW-0812">Transmembrane</keyword>
<feature type="domain" description="Ig-like" evidence="12">
    <location>
        <begin position="36"/>
        <end position="123"/>
    </location>
</feature>
<dbReference type="GO" id="GO:0007166">
    <property type="term" value="P:cell surface receptor signaling pathway"/>
    <property type="evidence" value="ECO:0007669"/>
    <property type="project" value="TreeGrafter"/>
</dbReference>
<dbReference type="InterPro" id="IPR013106">
    <property type="entry name" value="Ig_V-set"/>
</dbReference>
<keyword evidence="8" id="KW-0675">Receptor</keyword>
<evidence type="ECO:0000256" key="2">
    <source>
        <dbReference type="ARBA" id="ARBA00022475"/>
    </source>
</evidence>
<sequence>MYSSVMGIRSWIFCFTFLLLIHTVSVQHVPVEGFTGGTVFLPCSFGQKQQTVFWRYGDRGVVCDVLGGEADFDDQDPVYKDRVKIIQSEIEKGDFSITLSNLKESDSGLYTCTAPNIKTRTLELTVKERVWLSSRTDESPRRADGPLTFLLGCALLFNLTF</sequence>
<evidence type="ECO:0000256" key="11">
    <source>
        <dbReference type="SAM" id="SignalP"/>
    </source>
</evidence>
<keyword evidence="7" id="KW-1015">Disulfide bond</keyword>
<evidence type="ECO:0000256" key="1">
    <source>
        <dbReference type="ARBA" id="ARBA00004251"/>
    </source>
</evidence>
<dbReference type="SMART" id="SM00409">
    <property type="entry name" value="IG"/>
    <property type="match status" value="1"/>
</dbReference>
<dbReference type="SUPFAM" id="SSF48726">
    <property type="entry name" value="Immunoglobulin"/>
    <property type="match status" value="1"/>
</dbReference>
<name>A0A7J6BGM3_AMEME</name>
<keyword evidence="4 11" id="KW-0732">Signal</keyword>
<dbReference type="GO" id="GO:0031295">
    <property type="term" value="P:T cell costimulation"/>
    <property type="evidence" value="ECO:0007669"/>
    <property type="project" value="TreeGrafter"/>
</dbReference>
<proteinExistence type="predicted"/>
<dbReference type="InterPro" id="IPR036179">
    <property type="entry name" value="Ig-like_dom_sf"/>
</dbReference>
<dbReference type="InterPro" id="IPR003598">
    <property type="entry name" value="Ig_sub2"/>
</dbReference>
<accession>A0A7J6BGM3</accession>
<reference evidence="13 14" key="1">
    <citation type="submission" date="2020-02" db="EMBL/GenBank/DDBJ databases">
        <title>A chromosome-scale genome assembly of the black bullhead catfish (Ameiurus melas).</title>
        <authorList>
            <person name="Wen M."/>
            <person name="Zham M."/>
            <person name="Cabau C."/>
            <person name="Klopp C."/>
            <person name="Donnadieu C."/>
            <person name="Roques C."/>
            <person name="Bouchez O."/>
            <person name="Lampietro C."/>
            <person name="Jouanno E."/>
            <person name="Herpin A."/>
            <person name="Louis A."/>
            <person name="Berthelot C."/>
            <person name="Parey E."/>
            <person name="Roest-Crollius H."/>
            <person name="Braasch I."/>
            <person name="Postlethwait J."/>
            <person name="Robinson-Rechavi M."/>
            <person name="Echchiki A."/>
            <person name="Begum T."/>
            <person name="Montfort J."/>
            <person name="Schartl M."/>
            <person name="Bobe J."/>
            <person name="Guiguen Y."/>
        </authorList>
    </citation>
    <scope>NUCLEOTIDE SEQUENCE [LARGE SCALE GENOMIC DNA]</scope>
    <source>
        <strain evidence="13">M_S1</strain>
        <tissue evidence="13">Blood</tissue>
    </source>
</reference>
<comment type="subcellular location">
    <subcellularLocation>
        <location evidence="1">Cell membrane</location>
        <topology evidence="1">Single-pass type I membrane protein</topology>
    </subcellularLocation>
</comment>
<dbReference type="EMBL" id="JAAGNN010000001">
    <property type="protein sequence ID" value="KAF4093399.1"/>
    <property type="molecule type" value="Genomic_DNA"/>
</dbReference>
<evidence type="ECO:0000256" key="5">
    <source>
        <dbReference type="ARBA" id="ARBA00022989"/>
    </source>
</evidence>
<dbReference type="InterPro" id="IPR007110">
    <property type="entry name" value="Ig-like_dom"/>
</dbReference>
<dbReference type="Proteomes" id="UP000593565">
    <property type="component" value="Unassembled WGS sequence"/>
</dbReference>
<evidence type="ECO:0000256" key="3">
    <source>
        <dbReference type="ARBA" id="ARBA00022692"/>
    </source>
</evidence>
<keyword evidence="5" id="KW-1133">Transmembrane helix</keyword>
<dbReference type="InterPro" id="IPR013783">
    <property type="entry name" value="Ig-like_fold"/>
</dbReference>
<dbReference type="PANTHER" id="PTHR25466:SF14">
    <property type="entry name" value="BUTYROPHILIN SUBFAMILY 2 MEMBER A2-LIKE-RELATED"/>
    <property type="match status" value="1"/>
</dbReference>
<dbReference type="GO" id="GO:0042130">
    <property type="term" value="P:negative regulation of T cell proliferation"/>
    <property type="evidence" value="ECO:0007669"/>
    <property type="project" value="TreeGrafter"/>
</dbReference>
<feature type="signal peptide" evidence="11">
    <location>
        <begin position="1"/>
        <end position="26"/>
    </location>
</feature>
<evidence type="ECO:0000313" key="13">
    <source>
        <dbReference type="EMBL" id="KAF4093399.1"/>
    </source>
</evidence>
<keyword evidence="10" id="KW-0393">Immunoglobulin domain</keyword>
<dbReference type="SMART" id="SM00406">
    <property type="entry name" value="IGv"/>
    <property type="match status" value="1"/>
</dbReference>
<evidence type="ECO:0000256" key="8">
    <source>
        <dbReference type="ARBA" id="ARBA00023170"/>
    </source>
</evidence>
<keyword evidence="9" id="KW-0325">Glycoprotein</keyword>
<dbReference type="Pfam" id="PF07686">
    <property type="entry name" value="V-set"/>
    <property type="match status" value="1"/>
</dbReference>
<evidence type="ECO:0000259" key="12">
    <source>
        <dbReference type="PROSITE" id="PS50835"/>
    </source>
</evidence>
<keyword evidence="14" id="KW-1185">Reference proteome</keyword>
<evidence type="ECO:0000256" key="7">
    <source>
        <dbReference type="ARBA" id="ARBA00023157"/>
    </source>
</evidence>
<keyword evidence="6" id="KW-0472">Membrane</keyword>
<organism evidence="13 14">
    <name type="scientific">Ameiurus melas</name>
    <name type="common">Black bullhead</name>
    <name type="synonym">Silurus melas</name>
    <dbReference type="NCBI Taxonomy" id="219545"/>
    <lineage>
        <taxon>Eukaryota</taxon>
        <taxon>Metazoa</taxon>
        <taxon>Chordata</taxon>
        <taxon>Craniata</taxon>
        <taxon>Vertebrata</taxon>
        <taxon>Euteleostomi</taxon>
        <taxon>Actinopterygii</taxon>
        <taxon>Neopterygii</taxon>
        <taxon>Teleostei</taxon>
        <taxon>Ostariophysi</taxon>
        <taxon>Siluriformes</taxon>
        <taxon>Ictaluridae</taxon>
        <taxon>Ameiurus</taxon>
    </lineage>
</organism>
<gene>
    <name evidence="13" type="ORF">AMELA_G00001620</name>
</gene>
<comment type="caution">
    <text evidence="13">The sequence shown here is derived from an EMBL/GenBank/DDBJ whole genome shotgun (WGS) entry which is preliminary data.</text>
</comment>
<evidence type="ECO:0000313" key="14">
    <source>
        <dbReference type="Proteomes" id="UP000593565"/>
    </source>
</evidence>